<reference evidence="10 11" key="1">
    <citation type="submission" date="2017-08" db="EMBL/GenBank/DDBJ databases">
        <title>Pusillimonas indicus sp. nov., a member of the family Alcaligenaceae isolated from surface seawater.</title>
        <authorList>
            <person name="Li J."/>
        </authorList>
    </citation>
    <scope>NUCLEOTIDE SEQUENCE [LARGE SCALE GENOMIC DNA]</scope>
    <source>
        <strain evidence="8 11">17-4A</strain>
        <strain evidence="9 10">L52-1-41</strain>
    </source>
</reference>
<dbReference type="InterPro" id="IPR020843">
    <property type="entry name" value="ER"/>
</dbReference>
<dbReference type="InterPro" id="IPR013149">
    <property type="entry name" value="ADH-like_C"/>
</dbReference>
<evidence type="ECO:0000259" key="7">
    <source>
        <dbReference type="SMART" id="SM00829"/>
    </source>
</evidence>
<dbReference type="SUPFAM" id="SSF51735">
    <property type="entry name" value="NAD(P)-binding Rossmann-fold domains"/>
    <property type="match status" value="1"/>
</dbReference>
<dbReference type="InterPro" id="IPR011032">
    <property type="entry name" value="GroES-like_sf"/>
</dbReference>
<evidence type="ECO:0000256" key="4">
    <source>
        <dbReference type="ARBA" id="ARBA00022833"/>
    </source>
</evidence>
<evidence type="ECO:0000256" key="5">
    <source>
        <dbReference type="ARBA" id="ARBA00023002"/>
    </source>
</evidence>
<dbReference type="RefSeq" id="WP_119441905.1">
    <property type="nucleotide sequence ID" value="NZ_CP170494.1"/>
</dbReference>
<dbReference type="OrthoDB" id="9770544at2"/>
<evidence type="ECO:0000256" key="1">
    <source>
        <dbReference type="ARBA" id="ARBA00001947"/>
    </source>
</evidence>
<dbReference type="Proteomes" id="UP000266483">
    <property type="component" value="Unassembled WGS sequence"/>
</dbReference>
<dbReference type="InterPro" id="IPR002328">
    <property type="entry name" value="ADH_Zn_CS"/>
</dbReference>
<proteinExistence type="inferred from homology"/>
<comment type="cofactor">
    <cofactor evidence="1 6">
        <name>Zn(2+)</name>
        <dbReference type="ChEBI" id="CHEBI:29105"/>
    </cofactor>
</comment>
<dbReference type="AlphaFoldDB" id="A0A3A1YTC1"/>
<dbReference type="Gene3D" id="3.40.50.720">
    <property type="entry name" value="NAD(P)-binding Rossmann-like Domain"/>
    <property type="match status" value="1"/>
</dbReference>
<comment type="caution">
    <text evidence="9">The sequence shown here is derived from an EMBL/GenBank/DDBJ whole genome shotgun (WGS) entry which is preliminary data.</text>
</comment>
<evidence type="ECO:0000256" key="6">
    <source>
        <dbReference type="RuleBase" id="RU361277"/>
    </source>
</evidence>
<evidence type="ECO:0000256" key="2">
    <source>
        <dbReference type="ARBA" id="ARBA00008072"/>
    </source>
</evidence>
<dbReference type="Pfam" id="PF08240">
    <property type="entry name" value="ADH_N"/>
    <property type="match status" value="1"/>
</dbReference>
<keyword evidence="5" id="KW-0560">Oxidoreductase</keyword>
<organism evidence="9 10">
    <name type="scientific">Neopusillimonas maritima</name>
    <dbReference type="NCBI Taxonomy" id="2026239"/>
    <lineage>
        <taxon>Bacteria</taxon>
        <taxon>Pseudomonadati</taxon>
        <taxon>Pseudomonadota</taxon>
        <taxon>Betaproteobacteria</taxon>
        <taxon>Burkholderiales</taxon>
        <taxon>Alcaligenaceae</taxon>
        <taxon>Neopusillimonas</taxon>
    </lineage>
</organism>
<dbReference type="PROSITE" id="PS00059">
    <property type="entry name" value="ADH_ZINC"/>
    <property type="match status" value="1"/>
</dbReference>
<dbReference type="GO" id="GO:0016616">
    <property type="term" value="F:oxidoreductase activity, acting on the CH-OH group of donors, NAD or NADP as acceptor"/>
    <property type="evidence" value="ECO:0007669"/>
    <property type="project" value="UniProtKB-ARBA"/>
</dbReference>
<name>A0A3A1YTC1_9BURK</name>
<evidence type="ECO:0000313" key="10">
    <source>
        <dbReference type="Proteomes" id="UP000266206"/>
    </source>
</evidence>
<dbReference type="InterPro" id="IPR013154">
    <property type="entry name" value="ADH-like_N"/>
</dbReference>
<keyword evidence="4 6" id="KW-0862">Zinc</keyword>
<dbReference type="Proteomes" id="UP000266206">
    <property type="component" value="Unassembled WGS sequence"/>
</dbReference>
<accession>A0A3A1YTC1</accession>
<gene>
    <name evidence="8" type="ORF">CJO09_08130</name>
    <name evidence="9" type="ORF">CJP73_05640</name>
</gene>
<dbReference type="SUPFAM" id="SSF50129">
    <property type="entry name" value="GroES-like"/>
    <property type="match status" value="1"/>
</dbReference>
<dbReference type="PANTHER" id="PTHR43350:SF2">
    <property type="entry name" value="GROES-LIKE ZINC-BINDING ALCOHOL DEHYDROGENASE FAMILY PROTEIN"/>
    <property type="match status" value="1"/>
</dbReference>
<evidence type="ECO:0000256" key="3">
    <source>
        <dbReference type="ARBA" id="ARBA00022723"/>
    </source>
</evidence>
<dbReference type="CDD" id="cd08278">
    <property type="entry name" value="benzyl_alcohol_DH"/>
    <property type="match status" value="1"/>
</dbReference>
<evidence type="ECO:0000313" key="11">
    <source>
        <dbReference type="Proteomes" id="UP000266483"/>
    </source>
</evidence>
<dbReference type="Pfam" id="PF00107">
    <property type="entry name" value="ADH_zinc_N"/>
    <property type="match status" value="1"/>
</dbReference>
<dbReference type="EMBL" id="NQYH01000003">
    <property type="protein sequence ID" value="RIY41462.1"/>
    <property type="molecule type" value="Genomic_DNA"/>
</dbReference>
<keyword evidence="11" id="KW-1185">Reference proteome</keyword>
<dbReference type="Gene3D" id="3.90.180.10">
    <property type="entry name" value="Medium-chain alcohol dehydrogenases, catalytic domain"/>
    <property type="match status" value="1"/>
</dbReference>
<sequence length="367" mass="39081">MEITAAVCRETQQPFSLEKLALEAPRPNEVLVKIVATGICHTDVNMRNTDGFTPKPTVLGHEGAGIVEKVGDSVKKVKPGDPVVITFDSCGNCLSCIQGDAAYCQYLGRHAFSGKRIDGTTSLRKGSEQIHSHFFGQSSFATYSICTERNVIPVDSSVPLELLGPLGCGIQTGASTVINALKVRAGSKIGVLGVGSVGMASVMAAHLCGAATIIALDTQASRLALAKELGATHTINGSEEDTFARIREIAPQGLNYVVDTTGHLGIIKEAVGHMTPRGVCALINTAKGADAHINILQMVLGGRTVRGVHQGDSVPDIFIPQMIELYKQGRFPFDRLIRFYDFADINQAVEDMESGVAIKPVIRMPLT</sequence>
<dbReference type="GO" id="GO:0008270">
    <property type="term" value="F:zinc ion binding"/>
    <property type="evidence" value="ECO:0007669"/>
    <property type="project" value="InterPro"/>
</dbReference>
<keyword evidence="3 6" id="KW-0479">Metal-binding</keyword>
<evidence type="ECO:0000313" key="9">
    <source>
        <dbReference type="EMBL" id="RIY41462.1"/>
    </source>
</evidence>
<dbReference type="SMART" id="SM00829">
    <property type="entry name" value="PKS_ER"/>
    <property type="match status" value="1"/>
</dbReference>
<evidence type="ECO:0000313" key="8">
    <source>
        <dbReference type="EMBL" id="RII83544.1"/>
    </source>
</evidence>
<dbReference type="InterPro" id="IPR036291">
    <property type="entry name" value="NAD(P)-bd_dom_sf"/>
</dbReference>
<dbReference type="EMBL" id="NQOU01000002">
    <property type="protein sequence ID" value="RII83544.1"/>
    <property type="molecule type" value="Genomic_DNA"/>
</dbReference>
<feature type="domain" description="Enoyl reductase (ER)" evidence="7">
    <location>
        <begin position="15"/>
        <end position="362"/>
    </location>
</feature>
<dbReference type="PANTHER" id="PTHR43350">
    <property type="entry name" value="NAD-DEPENDENT ALCOHOL DEHYDROGENASE"/>
    <property type="match status" value="1"/>
</dbReference>
<comment type="similarity">
    <text evidence="2 6">Belongs to the zinc-containing alcohol dehydrogenase family.</text>
</comment>
<protein>
    <submittedName>
        <fullName evidence="9">Alcohol dehydrogenase</fullName>
    </submittedName>
</protein>